<reference evidence="6 7" key="1">
    <citation type="submission" date="2019-04" db="EMBL/GenBank/DDBJ databases">
        <authorList>
            <person name="Jiang L."/>
        </authorList>
    </citation>
    <scope>NUCLEOTIDE SEQUENCE [LARGE SCALE GENOMIC DNA]</scope>
    <source>
        <strain evidence="6 7">YIM 131853</strain>
    </source>
</reference>
<dbReference type="Proteomes" id="UP000309133">
    <property type="component" value="Unassembled WGS sequence"/>
</dbReference>
<evidence type="ECO:0000256" key="1">
    <source>
        <dbReference type="ARBA" id="ARBA00022723"/>
    </source>
</evidence>
<dbReference type="RefSeq" id="WP_136426846.1">
    <property type="nucleotide sequence ID" value="NZ_SSSM01000003.1"/>
</dbReference>
<evidence type="ECO:0000256" key="4">
    <source>
        <dbReference type="ARBA" id="ARBA00025742"/>
    </source>
</evidence>
<evidence type="ECO:0000256" key="2">
    <source>
        <dbReference type="ARBA" id="ARBA00022801"/>
    </source>
</evidence>
<dbReference type="Gene3D" id="3.60.21.10">
    <property type="match status" value="1"/>
</dbReference>
<proteinExistence type="inferred from homology"/>
<evidence type="ECO:0000259" key="5">
    <source>
        <dbReference type="Pfam" id="PF00149"/>
    </source>
</evidence>
<feature type="domain" description="Calcineurin-like phosphoesterase" evidence="5">
    <location>
        <begin position="16"/>
        <end position="210"/>
    </location>
</feature>
<dbReference type="PANTHER" id="PTHR42988:SF2">
    <property type="entry name" value="CYCLIC NUCLEOTIDE PHOSPHODIESTERASE CBUA0032-RELATED"/>
    <property type="match status" value="1"/>
</dbReference>
<comment type="similarity">
    <text evidence="4">Belongs to the cyclic nucleotide phosphodiesterase class-III family.</text>
</comment>
<keyword evidence="3" id="KW-0408">Iron</keyword>
<dbReference type="OrthoDB" id="5241795at2"/>
<keyword evidence="7" id="KW-1185">Reference proteome</keyword>
<dbReference type="InterPro" id="IPR050884">
    <property type="entry name" value="CNP_phosphodiesterase-III"/>
</dbReference>
<organism evidence="6 7">
    <name type="scientific">Naasia lichenicola</name>
    <dbReference type="NCBI Taxonomy" id="2565933"/>
    <lineage>
        <taxon>Bacteria</taxon>
        <taxon>Bacillati</taxon>
        <taxon>Actinomycetota</taxon>
        <taxon>Actinomycetes</taxon>
        <taxon>Micrococcales</taxon>
        <taxon>Microbacteriaceae</taxon>
        <taxon>Naasia</taxon>
    </lineage>
</organism>
<evidence type="ECO:0000256" key="3">
    <source>
        <dbReference type="ARBA" id="ARBA00023004"/>
    </source>
</evidence>
<keyword evidence="2" id="KW-0378">Hydrolase</keyword>
<protein>
    <submittedName>
        <fullName evidence="6">Phosphodiesterase</fullName>
    </submittedName>
</protein>
<dbReference type="AlphaFoldDB" id="A0A4S4FQP4"/>
<dbReference type="Pfam" id="PF00149">
    <property type="entry name" value="Metallophos"/>
    <property type="match status" value="1"/>
</dbReference>
<accession>A0A4S4FQP4</accession>
<evidence type="ECO:0000313" key="7">
    <source>
        <dbReference type="Proteomes" id="UP000309133"/>
    </source>
</evidence>
<dbReference type="EMBL" id="SSSM01000003">
    <property type="protein sequence ID" value="THG31726.1"/>
    <property type="molecule type" value="Genomic_DNA"/>
</dbReference>
<dbReference type="InterPro" id="IPR029052">
    <property type="entry name" value="Metallo-depent_PP-like"/>
</dbReference>
<name>A0A4S4FQP4_9MICO</name>
<gene>
    <name evidence="6" type="ORF">E6C64_06595</name>
</gene>
<dbReference type="PANTHER" id="PTHR42988">
    <property type="entry name" value="PHOSPHOHYDROLASE"/>
    <property type="match status" value="1"/>
</dbReference>
<dbReference type="GO" id="GO:0016787">
    <property type="term" value="F:hydrolase activity"/>
    <property type="evidence" value="ECO:0007669"/>
    <property type="project" value="UniProtKB-KW"/>
</dbReference>
<sequence>MPANRGIADPPPSHVIVHLTDSHLLAGGAPLHGTVDTVAHLERALERVLDSGLAIDAIVHTGDIADLGELDAYRRARAIIEPVAERLGCPIVWIAGNHDSRGPLRVGIFDQDPTAEPVTTVIEVDGLRIIGLDTSVPGMGHGHLDEAQLAWLTAELSIPAARGTIIALHHPPVPTQVRVLESFQLDNPDDLAAAIADSDVRALLAGHFHYGITSTLAGRPVSVATATSYTVRVEAPPLGFTGVDGEQAINLVYVYEDSIAHVAAPLEVRPSVVTLPDGFFDR</sequence>
<evidence type="ECO:0000313" key="6">
    <source>
        <dbReference type="EMBL" id="THG31726.1"/>
    </source>
</evidence>
<keyword evidence="1" id="KW-0479">Metal-binding</keyword>
<dbReference type="GO" id="GO:0046872">
    <property type="term" value="F:metal ion binding"/>
    <property type="evidence" value="ECO:0007669"/>
    <property type="project" value="UniProtKB-KW"/>
</dbReference>
<dbReference type="SUPFAM" id="SSF56300">
    <property type="entry name" value="Metallo-dependent phosphatases"/>
    <property type="match status" value="1"/>
</dbReference>
<comment type="caution">
    <text evidence="6">The sequence shown here is derived from an EMBL/GenBank/DDBJ whole genome shotgun (WGS) entry which is preliminary data.</text>
</comment>
<dbReference type="InterPro" id="IPR004843">
    <property type="entry name" value="Calcineurin-like_PHP"/>
</dbReference>